<protein>
    <submittedName>
        <fullName evidence="2">Uncharacterized protein</fullName>
    </submittedName>
</protein>
<feature type="region of interest" description="Disordered" evidence="1">
    <location>
        <begin position="125"/>
        <end position="179"/>
    </location>
</feature>
<reference evidence="2 3" key="1">
    <citation type="submission" date="2019-06" db="EMBL/GenBank/DDBJ databases">
        <authorList>
            <person name="Palmer J.M."/>
        </authorList>
    </citation>
    <scope>NUCLEOTIDE SEQUENCE [LARGE SCALE GENOMIC DNA]</scope>
    <source>
        <strain evidence="2 3">TWF191</strain>
    </source>
</reference>
<evidence type="ECO:0000256" key="1">
    <source>
        <dbReference type="SAM" id="MobiDB-lite"/>
    </source>
</evidence>
<feature type="compositionally biased region" description="Polar residues" evidence="1">
    <location>
        <begin position="166"/>
        <end position="177"/>
    </location>
</feature>
<dbReference type="EMBL" id="WIPF01000006">
    <property type="protein sequence ID" value="KAF3230870.1"/>
    <property type="molecule type" value="Genomic_DNA"/>
</dbReference>
<sequence length="254" mass="28612">MSHPPYNDLECNKCGIPHPVDTACRYRRMSAHQSKYAAFRNRELASSLYIPSHCENPSFSYFQEQSNPDEPSFSDKNTSQMPLDLNGNDTTLEMLGMNHSLDQYEAFAQANQVTNSFASGQAWETVHPSTTSWPPTSQAPSPPCSTSTSTSTSIMRRPRNYPPRRTGSQAEASSDTAPDSLLRTIEGRYCARCSYPGCTNVMYSAKESKAKDNLFQHHQKKAESHMEWLDKLPNRNHRCRVTFERGNSSNSNRA</sequence>
<gene>
    <name evidence="2" type="ORF">TWF191_008711</name>
</gene>
<name>A0A6G1LX26_ORBOL</name>
<evidence type="ECO:0000313" key="3">
    <source>
        <dbReference type="Proteomes" id="UP000483672"/>
    </source>
</evidence>
<proteinExistence type="predicted"/>
<dbReference type="Proteomes" id="UP000483672">
    <property type="component" value="Unassembled WGS sequence"/>
</dbReference>
<comment type="caution">
    <text evidence="2">The sequence shown here is derived from an EMBL/GenBank/DDBJ whole genome shotgun (WGS) entry which is preliminary data.</text>
</comment>
<feature type="region of interest" description="Disordered" evidence="1">
    <location>
        <begin position="60"/>
        <end position="80"/>
    </location>
</feature>
<feature type="compositionally biased region" description="Low complexity" evidence="1">
    <location>
        <begin position="128"/>
        <end position="153"/>
    </location>
</feature>
<dbReference type="AlphaFoldDB" id="A0A6G1LX26"/>
<accession>A0A6G1LX26</accession>
<organism evidence="2 3">
    <name type="scientific">Orbilia oligospora</name>
    <name type="common">Nematode-trapping fungus</name>
    <name type="synonym">Arthrobotrys oligospora</name>
    <dbReference type="NCBI Taxonomy" id="2813651"/>
    <lineage>
        <taxon>Eukaryota</taxon>
        <taxon>Fungi</taxon>
        <taxon>Dikarya</taxon>
        <taxon>Ascomycota</taxon>
        <taxon>Pezizomycotina</taxon>
        <taxon>Orbiliomycetes</taxon>
        <taxon>Orbiliales</taxon>
        <taxon>Orbiliaceae</taxon>
        <taxon>Orbilia</taxon>
    </lineage>
</organism>
<evidence type="ECO:0000313" key="2">
    <source>
        <dbReference type="EMBL" id="KAF3230870.1"/>
    </source>
</evidence>